<gene>
    <name evidence="1" type="ORF">B6S12_10380</name>
</gene>
<protein>
    <submittedName>
        <fullName evidence="1">Virion morphogenesis protein</fullName>
    </submittedName>
</protein>
<dbReference type="InterPro" id="IPR006522">
    <property type="entry name" value="Phage_virion_morphogenesis"/>
</dbReference>
<dbReference type="EMBL" id="NBIU01000067">
    <property type="protein sequence ID" value="PZT47191.1"/>
    <property type="molecule type" value="Genomic_DNA"/>
</dbReference>
<sequence>MTEITIKGLDRFFRACGNFIDLQKHSEPLLRGAGETIRKSILESFAKETSPFGEKWKALKPSTIAQKKKEGKNKGILKRDGELSENWHVDFKKGEAIVTNNSQTKSGFKYGVVHQWGNKKRKIPQRAFLPIKANGEIQKDIKEVIKNDTKDYIKSILKKGG</sequence>
<dbReference type="Proteomes" id="UP000249746">
    <property type="component" value="Unassembled WGS sequence"/>
</dbReference>
<dbReference type="Pfam" id="PF05069">
    <property type="entry name" value="Phage_tail_S"/>
    <property type="match status" value="1"/>
</dbReference>
<dbReference type="AlphaFoldDB" id="A0A2W6MTB6"/>
<keyword evidence="2" id="KW-1185">Reference proteome</keyword>
<name>A0A2W6MTB6_9HELI</name>
<evidence type="ECO:0000313" key="2">
    <source>
        <dbReference type="Proteomes" id="UP000249746"/>
    </source>
</evidence>
<accession>A0A2W6MTB6</accession>
<dbReference type="OrthoDB" id="1807756at2"/>
<evidence type="ECO:0000313" key="1">
    <source>
        <dbReference type="EMBL" id="PZT47191.1"/>
    </source>
</evidence>
<reference evidence="1 2" key="1">
    <citation type="submission" date="2017-03" db="EMBL/GenBank/DDBJ databases">
        <title>Genomic and clinical evidence uncovers the enterohepatic species Helicobacter valdiviensis as a potential human intestinal pathogen.</title>
        <authorList>
            <person name="Fresia P."/>
            <person name="Jara R."/>
            <person name="Sierra R."/>
            <person name="Ferres I."/>
            <person name="Greif G."/>
            <person name="Iraola G."/>
            <person name="Collado L."/>
        </authorList>
    </citation>
    <scope>NUCLEOTIDE SEQUENCE [LARGE SCALE GENOMIC DNA]</scope>
    <source>
        <strain evidence="1 2">WBE14</strain>
    </source>
</reference>
<proteinExistence type="predicted"/>
<comment type="caution">
    <text evidence="1">The sequence shown here is derived from an EMBL/GenBank/DDBJ whole genome shotgun (WGS) entry which is preliminary data.</text>
</comment>
<organism evidence="1 2">
    <name type="scientific">Helicobacter valdiviensis</name>
    <dbReference type="NCBI Taxonomy" id="1458358"/>
    <lineage>
        <taxon>Bacteria</taxon>
        <taxon>Pseudomonadati</taxon>
        <taxon>Campylobacterota</taxon>
        <taxon>Epsilonproteobacteria</taxon>
        <taxon>Campylobacterales</taxon>
        <taxon>Helicobacteraceae</taxon>
        <taxon>Helicobacter</taxon>
    </lineage>
</organism>
<dbReference type="RefSeq" id="WP_111230710.1">
    <property type="nucleotide sequence ID" value="NZ_NBIU01000067.1"/>
</dbReference>